<comment type="caution">
    <text evidence="1">The sequence shown here is derived from an EMBL/GenBank/DDBJ whole genome shotgun (WGS) entry which is preliminary data.</text>
</comment>
<dbReference type="AlphaFoldDB" id="A0A833RJG4"/>
<organism evidence="1 2">
    <name type="scientific">Frieseomelitta varia</name>
    <dbReference type="NCBI Taxonomy" id="561572"/>
    <lineage>
        <taxon>Eukaryota</taxon>
        <taxon>Metazoa</taxon>
        <taxon>Ecdysozoa</taxon>
        <taxon>Arthropoda</taxon>
        <taxon>Hexapoda</taxon>
        <taxon>Insecta</taxon>
        <taxon>Pterygota</taxon>
        <taxon>Neoptera</taxon>
        <taxon>Endopterygota</taxon>
        <taxon>Hymenoptera</taxon>
        <taxon>Apocrita</taxon>
        <taxon>Aculeata</taxon>
        <taxon>Apoidea</taxon>
        <taxon>Anthophila</taxon>
        <taxon>Apidae</taxon>
        <taxon>Frieseomelitta</taxon>
    </lineage>
</organism>
<keyword evidence="2" id="KW-1185">Reference proteome</keyword>
<reference evidence="1" key="1">
    <citation type="submission" date="2019-11" db="EMBL/GenBank/DDBJ databases">
        <title>The nuclear and mitochondrial genomes of Frieseomelitta varia - a highly eusocial stingless bee (Meliponini) with a permanently sterile worker caste.</title>
        <authorList>
            <person name="Freitas F.C.P."/>
            <person name="Lourenco A.P."/>
            <person name="Nunes F.M.F."/>
            <person name="Paschoal A.R."/>
            <person name="Abreu F.C.P."/>
            <person name="Barbin F.O."/>
            <person name="Bataglia L."/>
            <person name="Cardoso-Junior C.A.M."/>
            <person name="Cervoni M.S."/>
            <person name="Silva S.R."/>
            <person name="Dalarmi F."/>
            <person name="Del Lama M.A."/>
            <person name="Depintor T.S."/>
            <person name="Ferreira K.M."/>
            <person name="Goria P.S."/>
            <person name="Jaskot M.C."/>
            <person name="Lago D.C."/>
            <person name="Luna-Lucena D."/>
            <person name="Moda L.M."/>
            <person name="Nascimento L."/>
            <person name="Pedrino M."/>
            <person name="Rabico F.O."/>
            <person name="Sanches F.C."/>
            <person name="Santos D.E."/>
            <person name="Santos C.G."/>
            <person name="Vieira J."/>
            <person name="Lopes T.F."/>
            <person name="Barchuk A.R."/>
            <person name="Hartfelder K."/>
            <person name="Simoes Z.L.P."/>
            <person name="Bitondi M.M.G."/>
            <person name="Pinheiro D.G."/>
        </authorList>
    </citation>
    <scope>NUCLEOTIDE SEQUENCE</scope>
    <source>
        <strain evidence="1">USP_RPSP 00005682</strain>
        <tissue evidence="1">Whole individual</tissue>
    </source>
</reference>
<gene>
    <name evidence="1" type="ORF">E2986_11243</name>
</gene>
<name>A0A833RJG4_9HYME</name>
<evidence type="ECO:0000313" key="1">
    <source>
        <dbReference type="EMBL" id="KAF3419888.1"/>
    </source>
</evidence>
<dbReference type="EMBL" id="WNWW01001026">
    <property type="protein sequence ID" value="KAF3419888.1"/>
    <property type="molecule type" value="Genomic_DNA"/>
</dbReference>
<protein>
    <submittedName>
        <fullName evidence="1">Uncharacterized protein</fullName>
    </submittedName>
</protein>
<accession>A0A833RJG4</accession>
<evidence type="ECO:0000313" key="2">
    <source>
        <dbReference type="Proteomes" id="UP000655588"/>
    </source>
</evidence>
<proteinExistence type="predicted"/>
<dbReference type="Proteomes" id="UP000655588">
    <property type="component" value="Unassembled WGS sequence"/>
</dbReference>
<sequence>MLTYGQMEREQKTPTLEVSNYMLTADSNLDPDWSLDDTNVSSLRRRKVLTDSNRCVTPHSSNSNISTYTIISSVSNHFRSTTSDEKSMKSRKMITYPKITTAYPKIILNNTIHQKDINKIKKLDGRYMKPPSSQPPIFLKCKIKKKIENNKDKNSDDIDENSLLTTTDLDIQFSRINFESLTTFDSSSENNTTVASENRNQTLKQYCNFEDKKVMRIAPHIRRKDVICDTVDAWSYSNSSQNPSTELCQYKPLIFGGTYPIDLPIKPISDLCVTKFEDVPIKKSIPKTYYIDVPTNCE</sequence>